<feature type="chain" id="PRO_5042020899" description="Parvulin-like PPIase" evidence="7">
    <location>
        <begin position="25"/>
        <end position="424"/>
    </location>
</feature>
<dbReference type="InterPro" id="IPR000297">
    <property type="entry name" value="PPIase_PpiC"/>
</dbReference>
<dbReference type="GO" id="GO:0003755">
    <property type="term" value="F:peptidyl-prolyl cis-trans isomerase activity"/>
    <property type="evidence" value="ECO:0007669"/>
    <property type="project" value="UniProtKB-KW"/>
</dbReference>
<dbReference type="PANTHER" id="PTHR47637:SF1">
    <property type="entry name" value="CHAPERONE SURA"/>
    <property type="match status" value="1"/>
</dbReference>
<keyword evidence="10" id="KW-1185">Reference proteome</keyword>
<evidence type="ECO:0000256" key="6">
    <source>
        <dbReference type="SAM" id="MobiDB-lite"/>
    </source>
</evidence>
<evidence type="ECO:0000313" key="10">
    <source>
        <dbReference type="Proteomes" id="UP001193501"/>
    </source>
</evidence>
<dbReference type="SUPFAM" id="SSF54534">
    <property type="entry name" value="FKBP-like"/>
    <property type="match status" value="1"/>
</dbReference>
<keyword evidence="5" id="KW-0697">Rotamase</keyword>
<dbReference type="SUPFAM" id="SSF109998">
    <property type="entry name" value="Triger factor/SurA peptide-binding domain-like"/>
    <property type="match status" value="1"/>
</dbReference>
<keyword evidence="2 7" id="KW-0732">Signal</keyword>
<name>A0AAE4Y9S5_9RHOB</name>
<accession>A0AAE4Y9S5</accession>
<dbReference type="InterPro" id="IPR027304">
    <property type="entry name" value="Trigger_fact/SurA_dom_sf"/>
</dbReference>
<dbReference type="RefSeq" id="WP_168774291.1">
    <property type="nucleotide sequence ID" value="NZ_JAABNR010000006.1"/>
</dbReference>
<dbReference type="PANTHER" id="PTHR47637">
    <property type="entry name" value="CHAPERONE SURA"/>
    <property type="match status" value="1"/>
</dbReference>
<gene>
    <name evidence="9" type="ORF">GV832_07780</name>
</gene>
<evidence type="ECO:0000256" key="7">
    <source>
        <dbReference type="SAM" id="SignalP"/>
    </source>
</evidence>
<dbReference type="Pfam" id="PF00639">
    <property type="entry name" value="Rotamase"/>
    <property type="match status" value="1"/>
</dbReference>
<proteinExistence type="predicted"/>
<organism evidence="9 10">
    <name type="scientific">Stagnihabitans tardus</name>
    <dbReference type="NCBI Taxonomy" id="2699202"/>
    <lineage>
        <taxon>Bacteria</taxon>
        <taxon>Pseudomonadati</taxon>
        <taxon>Pseudomonadota</taxon>
        <taxon>Alphaproteobacteria</taxon>
        <taxon>Rhodobacterales</taxon>
        <taxon>Paracoccaceae</taxon>
        <taxon>Stagnihabitans</taxon>
    </lineage>
</organism>
<dbReference type="InterPro" id="IPR050280">
    <property type="entry name" value="OMP_Chaperone_SurA"/>
</dbReference>
<dbReference type="InterPro" id="IPR046357">
    <property type="entry name" value="PPIase_dom_sf"/>
</dbReference>
<reference evidence="9" key="1">
    <citation type="submission" date="2020-01" db="EMBL/GenBank/DDBJ databases">
        <authorList>
            <person name="Chen W.-M."/>
        </authorList>
    </citation>
    <scope>NUCLEOTIDE SEQUENCE</scope>
    <source>
        <strain evidence="9">CYK-10</strain>
    </source>
</reference>
<dbReference type="AlphaFoldDB" id="A0AAE4Y9S5"/>
<evidence type="ECO:0000256" key="1">
    <source>
        <dbReference type="ARBA" id="ARBA00018370"/>
    </source>
</evidence>
<evidence type="ECO:0000259" key="8">
    <source>
        <dbReference type="PROSITE" id="PS50198"/>
    </source>
</evidence>
<protein>
    <recommendedName>
        <fullName evidence="1">Parvulin-like PPIase</fullName>
    </recommendedName>
    <alternativeName>
        <fullName evidence="3">Peptidyl-prolyl cis-trans isomerase plp</fullName>
    </alternativeName>
    <alternativeName>
        <fullName evidence="4">Rotamase plp</fullName>
    </alternativeName>
</protein>
<evidence type="ECO:0000256" key="4">
    <source>
        <dbReference type="ARBA" id="ARBA00031484"/>
    </source>
</evidence>
<evidence type="ECO:0000256" key="5">
    <source>
        <dbReference type="PROSITE-ProRule" id="PRU00278"/>
    </source>
</evidence>
<sequence length="424" mass="44042">MTALLTHSLRGLALLALLAGPVLAEVPFSGSTSAEPAAPAPVEPQSFPTGAADPMAPQPLPPPITSIAPVIIANGAAISDFEIDQRVAFLTALQQQGDLRTLALQALIGERLQSVEARRLGLSVTPEQIRGGMEEFAARAKLSLEAFLFEMEKAGVAPETFRDFVASGLLWRAAAREKFAGRIEVTEAEVDRALGMGASAGEGRRVLLSELVIPADGSRDVVALAGRVKLAIRTEKDFALMARQFSKATTAASGGELGWLDESALPGPVQAALSGLRPGEVTNVLPISGGAALYLLRQEGAVAGEGASVVEYALLAGGTGTLAAQVMGCDGLYPVARKGAVLTRETRPEAALPADLAAAVSGMDGGEARVLADGRVLVLCSRSKASGLPQAREAVRTDILNRKVGLLAEAWAEELRFNAFVETP</sequence>
<dbReference type="Gene3D" id="3.10.50.40">
    <property type="match status" value="1"/>
</dbReference>
<dbReference type="Gene3D" id="1.10.4030.10">
    <property type="entry name" value="Porin chaperone SurA, peptide-binding domain"/>
    <property type="match status" value="1"/>
</dbReference>
<evidence type="ECO:0000313" key="9">
    <source>
        <dbReference type="EMBL" id="NBZ87476.1"/>
    </source>
</evidence>
<comment type="caution">
    <text evidence="9">The sequence shown here is derived from an EMBL/GenBank/DDBJ whole genome shotgun (WGS) entry which is preliminary data.</text>
</comment>
<keyword evidence="5" id="KW-0413">Isomerase</keyword>
<evidence type="ECO:0000256" key="2">
    <source>
        <dbReference type="ARBA" id="ARBA00022729"/>
    </source>
</evidence>
<feature type="domain" description="PpiC" evidence="8">
    <location>
        <begin position="203"/>
        <end position="300"/>
    </location>
</feature>
<dbReference type="Proteomes" id="UP001193501">
    <property type="component" value="Unassembled WGS sequence"/>
</dbReference>
<dbReference type="EMBL" id="JAABNR010000006">
    <property type="protein sequence ID" value="NBZ87476.1"/>
    <property type="molecule type" value="Genomic_DNA"/>
</dbReference>
<feature type="region of interest" description="Disordered" evidence="6">
    <location>
        <begin position="33"/>
        <end position="59"/>
    </location>
</feature>
<evidence type="ECO:0000256" key="3">
    <source>
        <dbReference type="ARBA" id="ARBA00030642"/>
    </source>
</evidence>
<feature type="signal peptide" evidence="7">
    <location>
        <begin position="1"/>
        <end position="24"/>
    </location>
</feature>
<dbReference type="PROSITE" id="PS50198">
    <property type="entry name" value="PPIC_PPIASE_2"/>
    <property type="match status" value="1"/>
</dbReference>